<gene>
    <name evidence="1" type="ORF">RM519_12310</name>
</gene>
<name>A0ABU2Y875_9FLAO</name>
<accession>A0ABU2Y875</accession>
<sequence length="143" mass="16919">MKQRIVLIILLCATWYSKGQNSTKDTLYFQFDSDYLVCLKNYEENNTIKFIDEEIVTSAFGQIIRENLLLFTQISNSKILTNLRPNSIHNLKSYLKAKPKTFIDNTTQHFDSYKIMRYFDRFTVYFIVDGNFIEIKTIATLQE</sequence>
<reference evidence="1 2" key="1">
    <citation type="submission" date="2023-09" db="EMBL/GenBank/DDBJ databases">
        <authorList>
            <person name="Rey-Velasco X."/>
        </authorList>
    </citation>
    <scope>NUCLEOTIDE SEQUENCE [LARGE SCALE GENOMIC DNA]</scope>
    <source>
        <strain evidence="1 2">P050</strain>
    </source>
</reference>
<dbReference type="RefSeq" id="WP_311594120.1">
    <property type="nucleotide sequence ID" value="NZ_JAVRHV010000007.1"/>
</dbReference>
<dbReference type="Proteomes" id="UP001252186">
    <property type="component" value="Unassembled WGS sequence"/>
</dbReference>
<keyword evidence="2" id="KW-1185">Reference proteome</keyword>
<proteinExistence type="predicted"/>
<comment type="caution">
    <text evidence="1">The sequence shown here is derived from an EMBL/GenBank/DDBJ whole genome shotgun (WGS) entry which is preliminary data.</text>
</comment>
<evidence type="ECO:0000313" key="2">
    <source>
        <dbReference type="Proteomes" id="UP001252186"/>
    </source>
</evidence>
<evidence type="ECO:0000313" key="1">
    <source>
        <dbReference type="EMBL" id="MDT0554036.1"/>
    </source>
</evidence>
<protein>
    <submittedName>
        <fullName evidence="1">Uncharacterized protein</fullName>
    </submittedName>
</protein>
<dbReference type="EMBL" id="JAVRHV010000007">
    <property type="protein sequence ID" value="MDT0554036.1"/>
    <property type="molecule type" value="Genomic_DNA"/>
</dbReference>
<organism evidence="1 2">
    <name type="scientific">Urechidicola vernalis</name>
    <dbReference type="NCBI Taxonomy" id="3075600"/>
    <lineage>
        <taxon>Bacteria</taxon>
        <taxon>Pseudomonadati</taxon>
        <taxon>Bacteroidota</taxon>
        <taxon>Flavobacteriia</taxon>
        <taxon>Flavobacteriales</taxon>
        <taxon>Flavobacteriaceae</taxon>
        <taxon>Urechidicola</taxon>
    </lineage>
</organism>